<dbReference type="STRING" id="694429.Pyrfu_1877"/>
<evidence type="ECO:0000256" key="1">
    <source>
        <dbReference type="ARBA" id="ARBA00004141"/>
    </source>
</evidence>
<proteinExistence type="predicted"/>
<keyword evidence="3 5" id="KW-1133">Transmembrane helix</keyword>
<dbReference type="RefSeq" id="WP_014027407.1">
    <property type="nucleotide sequence ID" value="NC_015931.1"/>
</dbReference>
<keyword evidence="7" id="KW-1185">Reference proteome</keyword>
<accession>G0ED52</accession>
<keyword evidence="4 5" id="KW-0472">Membrane</keyword>
<dbReference type="AlphaFoldDB" id="G0ED52"/>
<sequence length="101" mass="10747">MMLSTLPVLLAVFVLIASAVYGILSSRLVLRMLISAELLFNAALVTLLLASATANPLHASILVLLAIILTAAEVGVVAAIIVFLFHEKGGVEIERLRRLRG</sequence>
<name>G0ED52_PYRF1</name>
<dbReference type="KEGG" id="pfm:Pyrfu_1877"/>
<dbReference type="HOGENOM" id="CLU_2285152_0_0_2"/>
<gene>
    <name evidence="6" type="ordered locus">Pyrfu_1877</name>
</gene>
<comment type="subcellular location">
    <subcellularLocation>
        <location evidence="1">Membrane</location>
        <topology evidence="1">Multi-pass membrane protein</topology>
    </subcellularLocation>
</comment>
<evidence type="ECO:0000256" key="2">
    <source>
        <dbReference type="ARBA" id="ARBA00022692"/>
    </source>
</evidence>
<feature type="transmembrane region" description="Helical" evidence="5">
    <location>
        <begin position="29"/>
        <end position="50"/>
    </location>
</feature>
<evidence type="ECO:0000256" key="4">
    <source>
        <dbReference type="ARBA" id="ARBA00023136"/>
    </source>
</evidence>
<reference evidence="6 7" key="1">
    <citation type="journal article" date="2011" name="Stand. Genomic Sci.">
        <title>Complete genome sequence of the hyperthermophilic chemolithoautotroph Pyrolobus fumarii type strain (1A).</title>
        <authorList>
            <person name="Anderson I."/>
            <person name="Goker M."/>
            <person name="Nolan M."/>
            <person name="Lucas S."/>
            <person name="Hammon N."/>
            <person name="Deshpande S."/>
            <person name="Cheng J.F."/>
            <person name="Tapia R."/>
            <person name="Han C."/>
            <person name="Goodwin L."/>
            <person name="Pitluck S."/>
            <person name="Huntemann M."/>
            <person name="Liolios K."/>
            <person name="Ivanova N."/>
            <person name="Pagani I."/>
            <person name="Mavromatis K."/>
            <person name="Ovchinikova G."/>
            <person name="Pati A."/>
            <person name="Chen A."/>
            <person name="Palaniappan K."/>
            <person name="Land M."/>
            <person name="Hauser L."/>
            <person name="Brambilla E.M."/>
            <person name="Huber H."/>
            <person name="Yasawong M."/>
            <person name="Rohde M."/>
            <person name="Spring S."/>
            <person name="Abt B."/>
            <person name="Sikorski J."/>
            <person name="Wirth R."/>
            <person name="Detter J.C."/>
            <person name="Woyke T."/>
            <person name="Bristow J."/>
            <person name="Eisen J.A."/>
            <person name="Markowitz V."/>
            <person name="Hugenholtz P."/>
            <person name="Kyrpides N.C."/>
            <person name="Klenk H.P."/>
            <person name="Lapidus A."/>
        </authorList>
    </citation>
    <scope>NUCLEOTIDE SEQUENCE [LARGE SCALE GENOMIC DNA]</scope>
    <source>
        <strain evidence="7">DSM 11204 / 1A</strain>
    </source>
</reference>
<dbReference type="GeneID" id="11138213"/>
<dbReference type="Proteomes" id="UP000001037">
    <property type="component" value="Chromosome"/>
</dbReference>
<protein>
    <submittedName>
        <fullName evidence="6">NADH-ubiquinone oxidoreductase chain 4L</fullName>
    </submittedName>
</protein>
<evidence type="ECO:0000313" key="7">
    <source>
        <dbReference type="Proteomes" id="UP000001037"/>
    </source>
</evidence>
<dbReference type="GO" id="GO:0016020">
    <property type="term" value="C:membrane"/>
    <property type="evidence" value="ECO:0007669"/>
    <property type="project" value="UniProtKB-SubCell"/>
</dbReference>
<evidence type="ECO:0000256" key="5">
    <source>
        <dbReference type="SAM" id="Phobius"/>
    </source>
</evidence>
<keyword evidence="2 5" id="KW-0812">Transmembrane</keyword>
<feature type="transmembrane region" description="Helical" evidence="5">
    <location>
        <begin position="62"/>
        <end position="85"/>
    </location>
</feature>
<dbReference type="InParanoid" id="G0ED52"/>
<evidence type="ECO:0000313" key="6">
    <source>
        <dbReference type="EMBL" id="AEM39730.1"/>
    </source>
</evidence>
<dbReference type="InterPro" id="IPR039428">
    <property type="entry name" value="NUOK/Mnh_C1-like"/>
</dbReference>
<dbReference type="Gene3D" id="1.10.287.3510">
    <property type="match status" value="1"/>
</dbReference>
<keyword evidence="6" id="KW-0830">Ubiquinone</keyword>
<evidence type="ECO:0000256" key="3">
    <source>
        <dbReference type="ARBA" id="ARBA00022989"/>
    </source>
</evidence>
<dbReference type="Pfam" id="PF00420">
    <property type="entry name" value="Oxidored_q2"/>
    <property type="match status" value="1"/>
</dbReference>
<dbReference type="EMBL" id="CP002838">
    <property type="protein sequence ID" value="AEM39730.1"/>
    <property type="molecule type" value="Genomic_DNA"/>
</dbReference>
<organism evidence="6 7">
    <name type="scientific">Pyrolobus fumarii (strain DSM 11204 / 1A)</name>
    <dbReference type="NCBI Taxonomy" id="694429"/>
    <lineage>
        <taxon>Archaea</taxon>
        <taxon>Thermoproteota</taxon>
        <taxon>Thermoprotei</taxon>
        <taxon>Desulfurococcales</taxon>
        <taxon>Pyrodictiaceae</taxon>
        <taxon>Pyrolobus</taxon>
    </lineage>
</organism>
<dbReference type="eggNOG" id="arCOG03073">
    <property type="taxonomic scope" value="Archaea"/>
</dbReference>